<gene>
    <name evidence="1" type="ORF">GSB_153218</name>
</gene>
<dbReference type="Proteomes" id="UP000018040">
    <property type="component" value="Unassembled WGS sequence"/>
</dbReference>
<dbReference type="AlphaFoldDB" id="V6TMG3"/>
<dbReference type="VEuPathDB" id="GiardiaDB:GL50803_0014478"/>
<dbReference type="VEuPathDB" id="GiardiaDB:GL50581_674"/>
<dbReference type="VEuPathDB" id="GiardiaDB:DHA2_150287"/>
<feature type="non-terminal residue" evidence="1">
    <location>
        <position position="1"/>
    </location>
</feature>
<accession>V6TMG3</accession>
<dbReference type="OrthoDB" id="10259964at2759"/>
<evidence type="ECO:0000313" key="1">
    <source>
        <dbReference type="EMBL" id="ESU40148.1"/>
    </source>
</evidence>
<comment type="caution">
    <text evidence="1">The sequence shown here is derived from an EMBL/GenBank/DDBJ whole genome shotgun (WGS) entry which is preliminary data.</text>
</comment>
<organism evidence="1 2">
    <name type="scientific">Giardia intestinalis</name>
    <name type="common">Giardia lamblia</name>
    <dbReference type="NCBI Taxonomy" id="5741"/>
    <lineage>
        <taxon>Eukaryota</taxon>
        <taxon>Metamonada</taxon>
        <taxon>Diplomonadida</taxon>
        <taxon>Hexamitidae</taxon>
        <taxon>Giardiinae</taxon>
        <taxon>Giardia</taxon>
    </lineage>
</organism>
<protein>
    <submittedName>
        <fullName evidence="1">Uncharacterized protein</fullName>
    </submittedName>
</protein>
<reference evidence="1 2" key="2">
    <citation type="journal article" date="2013" name="Genome Biol. Evol.">
        <title>Genome sequencing of Giardia lamblia genotypes A2 and B isolates (DH and GS) and comparative analysis with the genomes of genotypes A1 and E (WB and Pig).</title>
        <authorList>
            <person name="Adam R.D."/>
            <person name="Dahlstrom E.W."/>
            <person name="Martens C.A."/>
            <person name="Bruno D.P."/>
            <person name="Barbian K.D."/>
            <person name="Ricklefs S.M."/>
            <person name="Hernandez M.M."/>
            <person name="Narla N.P."/>
            <person name="Patel R.B."/>
            <person name="Porcella S.F."/>
            <person name="Nash T.E."/>
        </authorList>
    </citation>
    <scope>NUCLEOTIDE SEQUENCE [LARGE SCALE GENOMIC DNA]</scope>
    <source>
        <strain evidence="1 2">GS</strain>
    </source>
</reference>
<sequence>VNLIPSFTVPIMLKTLQRPYTAAGTFTRRKSCHNNTFPPKSESGLLPLARPQTSLSVFGSLKSKIGNSRHHADSLSRPRTGGSLYHLDQQTVQTCPPRYLQLSHTPEWLSNRRVTHEEVLVPRIIDIPAISSLEETSLYSKYSRPSTKENRMTEALELEDANRSFFYNEKRRQADFELMEQEMLAREEEYNSGKCTSKGTLLALRKTAQMITCSIPVAPLSNTNAAESLRLSASPSQASVRATEEMPKVQVDESISFSVPHSANHQLFLTEVSKPALPSEVAPKPVWESQQTMPSSRLARTEVRQACLLPNNDAHVSAKDPTLHITSSVNLGAGSYNLSFASLRPLSRSQSGARVAMLPRNARQVSRFEAAHTASRLNINCLADSDPTQTIGDAPLVQYSPIPVTILDFFGS</sequence>
<dbReference type="EMBL" id="AHHH01000305">
    <property type="protein sequence ID" value="ESU40148.1"/>
    <property type="molecule type" value="Genomic_DNA"/>
</dbReference>
<proteinExistence type="predicted"/>
<dbReference type="VEuPathDB" id="GiardiaDB:QR46_1189"/>
<name>V6TMG3_GIAIN</name>
<evidence type="ECO:0000313" key="2">
    <source>
        <dbReference type="Proteomes" id="UP000018040"/>
    </source>
</evidence>
<reference evidence="2" key="1">
    <citation type="submission" date="2012-02" db="EMBL/GenBank/DDBJ databases">
        <title>Genome sequencing of Giardia lamblia Genotypes A2 and B isolates (DH and GS) and comparative analysis with the genomes of Genotypes A1 and E (WB and Pig).</title>
        <authorList>
            <person name="Adam R."/>
            <person name="Dahlstrom E."/>
            <person name="Martens C."/>
            <person name="Bruno D."/>
            <person name="Barbian K."/>
            <person name="Porcella S.F."/>
            <person name="Nash T."/>
        </authorList>
    </citation>
    <scope>NUCLEOTIDE SEQUENCE</scope>
    <source>
        <strain evidence="2">GS</strain>
    </source>
</reference>